<accession>A0ABS5RPY0</accession>
<dbReference type="PANTHER" id="PTHR48050">
    <property type="entry name" value="STEROL 3-BETA-GLUCOSYLTRANSFERASE"/>
    <property type="match status" value="1"/>
</dbReference>
<proteinExistence type="predicted"/>
<dbReference type="EMBL" id="JAFMNX010000001">
    <property type="protein sequence ID" value="MBS9719091.1"/>
    <property type="molecule type" value="Genomic_DNA"/>
</dbReference>
<comment type="caution">
    <text evidence="1">The sequence shown here is derived from an EMBL/GenBank/DDBJ whole genome shotgun (WGS) entry which is preliminary data.</text>
</comment>
<dbReference type="PANTHER" id="PTHR48050:SF13">
    <property type="entry name" value="STEROL 3-BETA-GLUCOSYLTRANSFERASE UGT80A2"/>
    <property type="match status" value="1"/>
</dbReference>
<dbReference type="InterPro" id="IPR002213">
    <property type="entry name" value="UDP_glucos_trans"/>
</dbReference>
<dbReference type="SUPFAM" id="SSF53756">
    <property type="entry name" value="UDP-Glycosyltransferase/glycogen phosphorylase"/>
    <property type="match status" value="1"/>
</dbReference>
<name>A0ABS5RPY0_9HYPH</name>
<dbReference type="CDD" id="cd03784">
    <property type="entry name" value="GT1_Gtf-like"/>
    <property type="match status" value="1"/>
</dbReference>
<gene>
    <name evidence="1" type="ORF">JYU29_00145</name>
</gene>
<organism evidence="1 2">
    <name type="scientific">Tianweitania aestuarii</name>
    <dbReference type="NCBI Taxonomy" id="2814886"/>
    <lineage>
        <taxon>Bacteria</taxon>
        <taxon>Pseudomonadati</taxon>
        <taxon>Pseudomonadota</taxon>
        <taxon>Alphaproteobacteria</taxon>
        <taxon>Hyphomicrobiales</taxon>
        <taxon>Phyllobacteriaceae</taxon>
        <taxon>Tianweitania</taxon>
    </lineage>
</organism>
<reference evidence="1 2" key="1">
    <citation type="submission" date="2021-03" db="EMBL/GenBank/DDBJ databases">
        <title>Tianweitania aestuarii sp. nov., isolated from a tidal flat.</title>
        <authorList>
            <person name="Park S."/>
            <person name="Yoon J.-H."/>
        </authorList>
    </citation>
    <scope>NUCLEOTIDE SEQUENCE [LARGE SCALE GENOMIC DNA]</scope>
    <source>
        <strain evidence="1 2">BSSL-BM11</strain>
    </source>
</reference>
<protein>
    <submittedName>
        <fullName evidence="1">Glycosyltransferase family 1 protein</fullName>
    </submittedName>
</protein>
<dbReference type="Pfam" id="PF00201">
    <property type="entry name" value="UDPGT"/>
    <property type="match status" value="1"/>
</dbReference>
<dbReference type="RefSeq" id="WP_213982778.1">
    <property type="nucleotide sequence ID" value="NZ_JAFMNX010000001.1"/>
</dbReference>
<dbReference type="Proteomes" id="UP001297272">
    <property type="component" value="Unassembled WGS sequence"/>
</dbReference>
<dbReference type="InterPro" id="IPR050426">
    <property type="entry name" value="Glycosyltransferase_28"/>
</dbReference>
<keyword evidence="2" id="KW-1185">Reference proteome</keyword>
<dbReference type="Gene3D" id="3.40.50.2000">
    <property type="entry name" value="Glycogen Phosphorylase B"/>
    <property type="match status" value="2"/>
</dbReference>
<evidence type="ECO:0000313" key="1">
    <source>
        <dbReference type="EMBL" id="MBS9719091.1"/>
    </source>
</evidence>
<sequence length="425" mass="45456">MRIAFFSPGLSSHLQAMGALGATLVERGHQCFYVGHPDLAADLPQSLELIALDPARCSWSPASVIRNTRRPSLPLGIRRTVADMAAITRSLCSQAPALLRQHGIEAVVCDQMEAGGALVAEHLGLPFVSLAVAAPINREPLVPLPVLDWPYENSEAAIKRNAVGERIADWLTLRHDHAIADCAAQLGCSPKPRLVDCLSPLAQISQLVEGFDFPRLHRPDTFSYIGALRQQQPVPLTQAMPQIARDRPFVFASLGTLQGHRFNLFQRIARACRTLDVQLMIAHCGGLSPAQAGRLDADWVVNRVDQKTALARADVVITHAGLNTVVDALTAGVPMLCIPLAFDQPGMAARVRHAGVGEIVSKRASPKVIATALNILLAASSQYKAAAQPLAKDFASAGGARRAAVLIEQAFTQDAPVQSRSQAAA</sequence>
<evidence type="ECO:0000313" key="2">
    <source>
        <dbReference type="Proteomes" id="UP001297272"/>
    </source>
</evidence>